<name>A0A834XIM9_APHGI</name>
<dbReference type="SMART" id="SM00112">
    <property type="entry name" value="CA"/>
    <property type="match status" value="3"/>
</dbReference>
<comment type="subcellular location">
    <subcellularLocation>
        <location evidence="1">Membrane</location>
    </subcellularLocation>
</comment>
<feature type="domain" description="Cadherin" evidence="9">
    <location>
        <begin position="293"/>
        <end position="425"/>
    </location>
</feature>
<evidence type="ECO:0000256" key="1">
    <source>
        <dbReference type="ARBA" id="ARBA00004370"/>
    </source>
</evidence>
<proteinExistence type="predicted"/>
<dbReference type="PANTHER" id="PTHR24025">
    <property type="entry name" value="DESMOGLEIN FAMILY MEMBER"/>
    <property type="match status" value="1"/>
</dbReference>
<dbReference type="EMBL" id="JACMRX010000006">
    <property type="protein sequence ID" value="KAF7987537.1"/>
    <property type="molecule type" value="Genomic_DNA"/>
</dbReference>
<evidence type="ECO:0000256" key="5">
    <source>
        <dbReference type="ARBA" id="ARBA00022889"/>
    </source>
</evidence>
<dbReference type="InterPro" id="IPR020894">
    <property type="entry name" value="Cadherin_CS"/>
</dbReference>
<evidence type="ECO:0000259" key="9">
    <source>
        <dbReference type="PROSITE" id="PS50268"/>
    </source>
</evidence>
<keyword evidence="2" id="KW-0812">Transmembrane</keyword>
<dbReference type="InterPro" id="IPR015919">
    <property type="entry name" value="Cadherin-like_sf"/>
</dbReference>
<dbReference type="GO" id="GO:0005509">
    <property type="term" value="F:calcium ion binding"/>
    <property type="evidence" value="ECO:0007669"/>
    <property type="project" value="UniProtKB-UniRule"/>
</dbReference>
<dbReference type="GO" id="GO:0007156">
    <property type="term" value="P:homophilic cell adhesion via plasma membrane adhesion molecules"/>
    <property type="evidence" value="ECO:0007669"/>
    <property type="project" value="InterPro"/>
</dbReference>
<sequence>MHKNKKYKCIIISLIFLFNKLIGSTIADTLNDHEKSRYKYELLSNSSANISKEDNESSNNLEQEIDLQGQQPGPQFTSSIYIVNNLTENYYRNMSIVKVQLSNINSTTSVTYKIRSGNINQLFGINEKTGNIYVNGEIDYEITSEYTLIVEASINESYEITTTVIIIIENTNDNAPVFEIFQTNINILEEHINDSCIGIFKAHDPDIKNKSIDQNIRYYTKMEDRKQHHLIFSIDELTGCMTLNTILDRDPPFGYPTWRVIVEAYDRNDTYNSLGHGISVDINLIDVNDNPPILEKQQIYLFENKPPGMITKLVAFDYDSEYHSSPFTFFIDNKTINYTNISDKFAIKNDELWAKVKFDYKKQSKYDIPILITDSGTPKMTGLSILSVIIVSDDDKKLEGRSTSVVIRHFNGSSLGIDTLYVPFFDRDDSTWDDKTFQWDGEINNNFDLNFNTGKITPAMNISDGNYQLKFKVFKESETVPRYSVKSTINITFKKITQEAFDSLNENGYCPERLDC</sequence>
<keyword evidence="3" id="KW-0677">Repeat</keyword>
<dbReference type="PROSITE" id="PS00232">
    <property type="entry name" value="CADHERIN_1"/>
    <property type="match status" value="1"/>
</dbReference>
<dbReference type="AlphaFoldDB" id="A0A834XIM9"/>
<gene>
    <name evidence="10" type="ORF">HCN44_003299</name>
</gene>
<evidence type="ECO:0000256" key="7">
    <source>
        <dbReference type="ARBA" id="ARBA00023136"/>
    </source>
</evidence>
<evidence type="ECO:0000256" key="6">
    <source>
        <dbReference type="ARBA" id="ARBA00022989"/>
    </source>
</evidence>
<protein>
    <recommendedName>
        <fullName evidence="9">Cadherin domain-containing protein</fullName>
    </recommendedName>
</protein>
<evidence type="ECO:0000256" key="2">
    <source>
        <dbReference type="ARBA" id="ARBA00022692"/>
    </source>
</evidence>
<evidence type="ECO:0000313" key="11">
    <source>
        <dbReference type="Proteomes" id="UP000639338"/>
    </source>
</evidence>
<dbReference type="OrthoDB" id="6252479at2759"/>
<keyword evidence="11" id="KW-1185">Reference proteome</keyword>
<dbReference type="Proteomes" id="UP000639338">
    <property type="component" value="Unassembled WGS sequence"/>
</dbReference>
<keyword evidence="4 8" id="KW-0106">Calcium</keyword>
<dbReference type="PRINTS" id="PR00205">
    <property type="entry name" value="CADHERIN"/>
</dbReference>
<evidence type="ECO:0000256" key="8">
    <source>
        <dbReference type="PROSITE-ProRule" id="PRU00043"/>
    </source>
</evidence>
<dbReference type="Pfam" id="PF00028">
    <property type="entry name" value="Cadherin"/>
    <property type="match status" value="1"/>
</dbReference>
<keyword evidence="5" id="KW-0130">Cell adhesion</keyword>
<keyword evidence="7" id="KW-0472">Membrane</keyword>
<feature type="domain" description="Cadherin" evidence="9">
    <location>
        <begin position="179"/>
        <end position="294"/>
    </location>
</feature>
<dbReference type="InterPro" id="IPR002126">
    <property type="entry name" value="Cadherin-like_dom"/>
</dbReference>
<evidence type="ECO:0000313" key="10">
    <source>
        <dbReference type="EMBL" id="KAF7987537.1"/>
    </source>
</evidence>
<dbReference type="GO" id="GO:0005886">
    <property type="term" value="C:plasma membrane"/>
    <property type="evidence" value="ECO:0007669"/>
    <property type="project" value="InterPro"/>
</dbReference>
<feature type="domain" description="Cadherin" evidence="9">
    <location>
        <begin position="86"/>
        <end position="178"/>
    </location>
</feature>
<dbReference type="PROSITE" id="PS50268">
    <property type="entry name" value="CADHERIN_2"/>
    <property type="match status" value="3"/>
</dbReference>
<evidence type="ECO:0000256" key="4">
    <source>
        <dbReference type="ARBA" id="ARBA00022837"/>
    </source>
</evidence>
<evidence type="ECO:0000256" key="3">
    <source>
        <dbReference type="ARBA" id="ARBA00022737"/>
    </source>
</evidence>
<dbReference type="PANTHER" id="PTHR24025:SF23">
    <property type="entry name" value="NEURAL-CADHERIN"/>
    <property type="match status" value="1"/>
</dbReference>
<dbReference type="InterPro" id="IPR050971">
    <property type="entry name" value="Cadherin-domain_protein"/>
</dbReference>
<accession>A0A834XIM9</accession>
<dbReference type="Gene3D" id="2.60.40.60">
    <property type="entry name" value="Cadherins"/>
    <property type="match status" value="3"/>
</dbReference>
<dbReference type="GO" id="GO:0005911">
    <property type="term" value="C:cell-cell junction"/>
    <property type="evidence" value="ECO:0007669"/>
    <property type="project" value="TreeGrafter"/>
</dbReference>
<dbReference type="SUPFAM" id="SSF49313">
    <property type="entry name" value="Cadherin-like"/>
    <property type="match status" value="3"/>
</dbReference>
<dbReference type="CDD" id="cd11304">
    <property type="entry name" value="Cadherin_repeat"/>
    <property type="match status" value="3"/>
</dbReference>
<reference evidence="10 11" key="1">
    <citation type="submission" date="2020-08" db="EMBL/GenBank/DDBJ databases">
        <title>Aphidius gifuensis genome sequencing and assembly.</title>
        <authorList>
            <person name="Du Z."/>
        </authorList>
    </citation>
    <scope>NUCLEOTIDE SEQUENCE [LARGE SCALE GENOMIC DNA]</scope>
    <source>
        <strain evidence="10">YNYX2018</strain>
        <tissue evidence="10">Adults</tissue>
    </source>
</reference>
<comment type="caution">
    <text evidence="10">The sequence shown here is derived from an EMBL/GenBank/DDBJ whole genome shotgun (WGS) entry which is preliminary data.</text>
</comment>
<organism evidence="10 11">
    <name type="scientific">Aphidius gifuensis</name>
    <name type="common">Parasitoid wasp</name>
    <dbReference type="NCBI Taxonomy" id="684658"/>
    <lineage>
        <taxon>Eukaryota</taxon>
        <taxon>Metazoa</taxon>
        <taxon>Ecdysozoa</taxon>
        <taxon>Arthropoda</taxon>
        <taxon>Hexapoda</taxon>
        <taxon>Insecta</taxon>
        <taxon>Pterygota</taxon>
        <taxon>Neoptera</taxon>
        <taxon>Endopterygota</taxon>
        <taxon>Hymenoptera</taxon>
        <taxon>Apocrita</taxon>
        <taxon>Ichneumonoidea</taxon>
        <taxon>Braconidae</taxon>
        <taxon>Aphidiinae</taxon>
        <taxon>Aphidius</taxon>
    </lineage>
</organism>
<keyword evidence="6" id="KW-1133">Transmembrane helix</keyword>